<feature type="compositionally biased region" description="Polar residues" evidence="14">
    <location>
        <begin position="672"/>
        <end position="695"/>
    </location>
</feature>
<dbReference type="GO" id="GO:0033554">
    <property type="term" value="P:cellular response to stress"/>
    <property type="evidence" value="ECO:0007669"/>
    <property type="project" value="UniProtKB-ARBA"/>
</dbReference>
<dbReference type="GO" id="GO:0007096">
    <property type="term" value="P:regulation of exit from mitosis"/>
    <property type="evidence" value="ECO:0007669"/>
    <property type="project" value="UniProtKB-ARBA"/>
</dbReference>
<comment type="caution">
    <text evidence="17">The sequence shown here is derived from an EMBL/GenBank/DDBJ whole genome shotgun (WGS) entry which is preliminary data.</text>
</comment>
<keyword evidence="9" id="KW-0378">Hydrolase</keyword>
<dbReference type="GO" id="GO:0005816">
    <property type="term" value="C:spindle pole body"/>
    <property type="evidence" value="ECO:0007669"/>
    <property type="project" value="UniProtKB-ARBA"/>
</dbReference>
<keyword evidence="5" id="KW-0963">Cytoplasm</keyword>
<evidence type="ECO:0000313" key="18">
    <source>
        <dbReference type="Proteomes" id="UP000199727"/>
    </source>
</evidence>
<dbReference type="GO" id="GO:0051301">
    <property type="term" value="P:cell division"/>
    <property type="evidence" value="ECO:0007669"/>
    <property type="project" value="UniProtKB-KW"/>
</dbReference>
<feature type="compositionally biased region" description="Polar residues" evidence="14">
    <location>
        <begin position="518"/>
        <end position="545"/>
    </location>
</feature>
<comment type="similarity">
    <text evidence="3">Belongs to the protein-tyrosine phosphatase family. Non-receptor class CDC14 subfamily.</text>
</comment>
<dbReference type="InterPro" id="IPR020422">
    <property type="entry name" value="TYR_PHOSPHATASE_DUAL_dom"/>
</dbReference>
<evidence type="ECO:0000256" key="7">
    <source>
        <dbReference type="ARBA" id="ARBA00022618"/>
    </source>
</evidence>
<dbReference type="SMART" id="SM00404">
    <property type="entry name" value="PTPc_motif"/>
    <property type="match status" value="1"/>
</dbReference>
<keyword evidence="13" id="KW-0131">Cell cycle</keyword>
<dbReference type="Gene3D" id="3.90.190.10">
    <property type="entry name" value="Protein tyrosine phosphatase superfamily"/>
    <property type="match status" value="2"/>
</dbReference>
<dbReference type="PROSITE" id="PS50056">
    <property type="entry name" value="TYR_PHOSPHATASE_2"/>
    <property type="match status" value="1"/>
</dbReference>
<keyword evidence="11" id="KW-0539">Nucleus</keyword>
<dbReference type="InterPro" id="IPR000387">
    <property type="entry name" value="Tyr_Pase_dom"/>
</dbReference>
<dbReference type="FunFam" id="3.90.190.10:FF:000038">
    <property type="entry name" value="Tyrosine-protein phosphatase CDC14"/>
    <property type="match status" value="1"/>
</dbReference>
<feature type="region of interest" description="Disordered" evidence="14">
    <location>
        <begin position="601"/>
        <end position="622"/>
    </location>
</feature>
<organism evidence="17 18">
    <name type="scientific">Cryptococcus neoformans Tu259-1</name>
    <dbReference type="NCBI Taxonomy" id="1230072"/>
    <lineage>
        <taxon>Eukaryota</taxon>
        <taxon>Fungi</taxon>
        <taxon>Dikarya</taxon>
        <taxon>Basidiomycota</taxon>
        <taxon>Agaricomycotina</taxon>
        <taxon>Tremellomycetes</taxon>
        <taxon>Tremellales</taxon>
        <taxon>Cryptococcaceae</taxon>
        <taxon>Cryptococcus</taxon>
        <taxon>Cryptococcus neoformans species complex</taxon>
    </lineage>
</organism>
<gene>
    <name evidence="17" type="ORF">C361_00512</name>
</gene>
<keyword evidence="12" id="KW-0469">Meiosis</keyword>
<name>A0A854QKK7_CRYNE</name>
<feature type="compositionally biased region" description="Low complexity" evidence="14">
    <location>
        <begin position="602"/>
        <end position="616"/>
    </location>
</feature>
<dbReference type="Proteomes" id="UP000199727">
    <property type="component" value="Unassembled WGS sequence"/>
</dbReference>
<keyword evidence="8" id="KW-0498">Mitosis</keyword>
<dbReference type="InterPro" id="IPR050561">
    <property type="entry name" value="PTP"/>
</dbReference>
<dbReference type="InterPro" id="IPR016130">
    <property type="entry name" value="Tyr_Pase_AS"/>
</dbReference>
<evidence type="ECO:0000259" key="15">
    <source>
        <dbReference type="PROSITE" id="PS50054"/>
    </source>
</evidence>
<evidence type="ECO:0000256" key="1">
    <source>
        <dbReference type="ARBA" id="ARBA00004123"/>
    </source>
</evidence>
<dbReference type="EMBL" id="AMKT01000010">
    <property type="protein sequence ID" value="OXG28860.1"/>
    <property type="molecule type" value="Genomic_DNA"/>
</dbReference>
<dbReference type="GO" id="GO:0005737">
    <property type="term" value="C:cytoplasm"/>
    <property type="evidence" value="ECO:0007669"/>
    <property type="project" value="UniProtKB-SubCell"/>
</dbReference>
<dbReference type="Pfam" id="PF14671">
    <property type="entry name" value="DSPn"/>
    <property type="match status" value="1"/>
</dbReference>
<keyword evidence="7 17" id="KW-0132">Cell division</keyword>
<evidence type="ECO:0000256" key="3">
    <source>
        <dbReference type="ARBA" id="ARBA00007315"/>
    </source>
</evidence>
<evidence type="ECO:0000256" key="5">
    <source>
        <dbReference type="ARBA" id="ARBA00022490"/>
    </source>
</evidence>
<dbReference type="OrthoDB" id="5632at2759"/>
<evidence type="ECO:0000256" key="12">
    <source>
        <dbReference type="ARBA" id="ARBA00023254"/>
    </source>
</evidence>
<feature type="compositionally biased region" description="Polar residues" evidence="14">
    <location>
        <begin position="462"/>
        <end position="471"/>
    </location>
</feature>
<dbReference type="GO" id="GO:0005730">
    <property type="term" value="C:nucleolus"/>
    <property type="evidence" value="ECO:0007669"/>
    <property type="project" value="UniProtKB-ARBA"/>
</dbReference>
<evidence type="ECO:0000256" key="10">
    <source>
        <dbReference type="ARBA" id="ARBA00022912"/>
    </source>
</evidence>
<dbReference type="InterPro" id="IPR029021">
    <property type="entry name" value="Prot-tyrosine_phosphatase-like"/>
</dbReference>
<evidence type="ECO:0000256" key="9">
    <source>
        <dbReference type="ARBA" id="ARBA00022801"/>
    </source>
</evidence>
<dbReference type="PROSITE" id="PS50054">
    <property type="entry name" value="TYR_PHOSPHATASE_DUAL"/>
    <property type="match status" value="1"/>
</dbReference>
<evidence type="ECO:0000256" key="11">
    <source>
        <dbReference type="ARBA" id="ARBA00023242"/>
    </source>
</evidence>
<sequence>MPSTSTRAFPNEVAVFSNYLLFTTLTFKEVQAHAKTPYGHPGNKRACSLFTLDDDMRYTSFAMDHGPLNLAFTFHACIRIHEKLEKARERGKPVCLYTTTEPKMKSNMILIAALYSLIVDKQPPWNAFRPIAQFEVMPFRDAGSGPMDYGLTVQDILYGVEKAIGNGLLDLASFDADEYQYYEMVENGDLNILGPFIPFASPTENSWIQGVLQSPPNGRILHTPVKSRTISHQLRCVLDIFERENVGLVARLNDELYDRRHFLDMGIEHIEMFFDDGTNPPDDIVREFIRLAEHTIEHKRQKVAVHCKAGLGRTGVLIGAYLVYKYQFTAQEAIGFMRIVRPGMVVGPQQQYMVLNQLKWAGWAARDQALKEIAQASCMESNPPIAPPMEIVIKPYAGQDIETSTHIPPITRSPKLRPRRSQSSSSLATISPRRGGDAVGQPRKTRQLVEPTTETEHEELRSSQSHLSPSNPLVVREVVLEAPADQKENGVNPSTVSPLGSIRGTKRSATRPSPGYEHSNSLPRVSLNVPSSSLTRANSNVSIGSEGSVDERPPKRRTGSSPPEVEESGATVSPVSEPMVAEQVETPVRLTVAKNLRLRIHSSSPSPLPASTPSVPGTTPTRVNLAASTEAPSTPTRAPSRVIPENTNVIASVRRTMPAKKSFLPVRKNVESKSTPVRATTNPATAQSPPLSTRTSARVANTLNRYEDIAVNSNGNAKNVKTATPASRKLGRGVTKKGVLTPPRITEMWGQLSRIGSSPPADKEKQ</sequence>
<feature type="domain" description="Tyrosine-protein phosphatase" evidence="15">
    <location>
        <begin position="210"/>
        <end position="365"/>
    </location>
</feature>
<evidence type="ECO:0000256" key="13">
    <source>
        <dbReference type="ARBA" id="ARBA00023306"/>
    </source>
</evidence>
<feature type="compositionally biased region" description="Polar residues" evidence="14">
    <location>
        <begin position="716"/>
        <end position="725"/>
    </location>
</feature>
<evidence type="ECO:0000256" key="4">
    <source>
        <dbReference type="ARBA" id="ARBA00013064"/>
    </source>
</evidence>
<feature type="region of interest" description="Disordered" evidence="14">
    <location>
        <begin position="403"/>
        <end position="575"/>
    </location>
</feature>
<dbReference type="InterPro" id="IPR029260">
    <property type="entry name" value="DSPn"/>
</dbReference>
<evidence type="ECO:0000256" key="8">
    <source>
        <dbReference type="ARBA" id="ARBA00022776"/>
    </source>
</evidence>
<reference evidence="17 18" key="1">
    <citation type="submission" date="2017-06" db="EMBL/GenBank/DDBJ databases">
        <title>Global population genomics of the pathogenic fungus Cryptococcus neoformans var. grubii.</title>
        <authorList>
            <person name="Cuomo C."/>
            <person name="Litvintseva A."/>
            <person name="Chen Y."/>
            <person name="Young S."/>
            <person name="Zeng Q."/>
            <person name="Chapman S."/>
            <person name="Gujja S."/>
            <person name="Saif S."/>
            <person name="Birren B."/>
        </authorList>
    </citation>
    <scope>NUCLEOTIDE SEQUENCE [LARGE SCALE GENOMIC DNA]</scope>
    <source>
        <strain evidence="17 18">Tu259-1</strain>
    </source>
</reference>
<dbReference type="InterPro" id="IPR000340">
    <property type="entry name" value="Dual-sp_phosphatase_cat-dom"/>
</dbReference>
<accession>A0A854QKK7</accession>
<evidence type="ECO:0000256" key="2">
    <source>
        <dbReference type="ARBA" id="ARBA00004496"/>
    </source>
</evidence>
<dbReference type="SMART" id="SM00195">
    <property type="entry name" value="DSPc"/>
    <property type="match status" value="1"/>
</dbReference>
<dbReference type="GO" id="GO:0004725">
    <property type="term" value="F:protein tyrosine phosphatase activity"/>
    <property type="evidence" value="ECO:0007669"/>
    <property type="project" value="UniProtKB-EC"/>
</dbReference>
<comment type="subcellular location">
    <subcellularLocation>
        <location evidence="2">Cytoplasm</location>
    </subcellularLocation>
    <subcellularLocation>
        <location evidence="1">Nucleus</location>
    </subcellularLocation>
</comment>
<evidence type="ECO:0000313" key="17">
    <source>
        <dbReference type="EMBL" id="OXG28860.1"/>
    </source>
</evidence>
<dbReference type="SUPFAM" id="SSF52799">
    <property type="entry name" value="(Phosphotyrosine protein) phosphatases II"/>
    <property type="match status" value="2"/>
</dbReference>
<dbReference type="PROSITE" id="PS00383">
    <property type="entry name" value="TYR_PHOSPHATASE_1"/>
    <property type="match status" value="1"/>
</dbReference>
<dbReference type="CDD" id="cd14499">
    <property type="entry name" value="CDC14_C"/>
    <property type="match status" value="1"/>
</dbReference>
<dbReference type="PANTHER" id="PTHR23339">
    <property type="entry name" value="TYROSINE SPECIFIC PROTEIN PHOSPHATASE AND DUAL SPECIFICITY PROTEIN PHOSPHATASE"/>
    <property type="match status" value="1"/>
</dbReference>
<dbReference type="EC" id="3.1.3.48" evidence="4"/>
<dbReference type="GO" id="GO:0051321">
    <property type="term" value="P:meiotic cell cycle"/>
    <property type="evidence" value="ECO:0007669"/>
    <property type="project" value="UniProtKB-KW"/>
</dbReference>
<feature type="domain" description="Tyrosine specific protein phosphatases" evidence="16">
    <location>
        <begin position="286"/>
        <end position="352"/>
    </location>
</feature>
<dbReference type="InterPro" id="IPR044506">
    <property type="entry name" value="CDC14_C"/>
</dbReference>
<protein>
    <recommendedName>
        <fullName evidence="4">protein-tyrosine-phosphatase</fullName>
        <ecNumber evidence="4">3.1.3.48</ecNumber>
    </recommendedName>
</protein>
<dbReference type="InterPro" id="IPR003595">
    <property type="entry name" value="Tyr_Pase_cat"/>
</dbReference>
<dbReference type="CDD" id="cd17657">
    <property type="entry name" value="CDC14_N"/>
    <property type="match status" value="1"/>
</dbReference>
<dbReference type="GO" id="GO:0032954">
    <property type="term" value="P:regulation of cytokinetic process"/>
    <property type="evidence" value="ECO:0007669"/>
    <property type="project" value="UniProtKB-ARBA"/>
</dbReference>
<keyword evidence="10" id="KW-0904">Protein phosphatase</keyword>
<feature type="compositionally biased region" description="Polar residues" evidence="14">
    <location>
        <begin position="489"/>
        <end position="498"/>
    </location>
</feature>
<dbReference type="AlphaFoldDB" id="A0A854QKK7"/>
<feature type="region of interest" description="Disordered" evidence="14">
    <location>
        <begin position="716"/>
        <end position="766"/>
    </location>
</feature>
<dbReference type="Pfam" id="PF00782">
    <property type="entry name" value="DSPc"/>
    <property type="match status" value="1"/>
</dbReference>
<keyword evidence="6" id="KW-0597">Phosphoprotein</keyword>
<proteinExistence type="inferred from homology"/>
<dbReference type="GO" id="GO:0000278">
    <property type="term" value="P:mitotic cell cycle"/>
    <property type="evidence" value="ECO:0007669"/>
    <property type="project" value="UniProtKB-ARBA"/>
</dbReference>
<evidence type="ECO:0000256" key="14">
    <source>
        <dbReference type="SAM" id="MobiDB-lite"/>
    </source>
</evidence>
<evidence type="ECO:0000259" key="16">
    <source>
        <dbReference type="PROSITE" id="PS50056"/>
    </source>
</evidence>
<evidence type="ECO:0000256" key="6">
    <source>
        <dbReference type="ARBA" id="ARBA00022553"/>
    </source>
</evidence>
<feature type="region of interest" description="Disordered" evidence="14">
    <location>
        <begin position="668"/>
        <end position="695"/>
    </location>
</feature>